<name>A0ABS1CWD4_9PROT</name>
<reference evidence="6 7" key="1">
    <citation type="journal article" date="2020" name="Microorganisms">
        <title>Osmotic Adaptation and Compatible Solute Biosynthesis of Phototrophic Bacteria as Revealed from Genome Analyses.</title>
        <authorList>
            <person name="Imhoff J.F."/>
            <person name="Rahn T."/>
            <person name="Kunzel S."/>
            <person name="Keller A."/>
            <person name="Neulinger S.C."/>
        </authorList>
    </citation>
    <scope>NUCLEOTIDE SEQUENCE [LARGE SCALE GENOMIC DNA]</scope>
    <source>
        <strain evidence="6 7">DSM 15382</strain>
    </source>
</reference>
<keyword evidence="4" id="KW-1133">Transmembrane helix</keyword>
<comment type="caution">
    <text evidence="6">The sequence shown here is derived from an EMBL/GenBank/DDBJ whole genome shotgun (WGS) entry which is preliminary data.</text>
</comment>
<dbReference type="InterPro" id="IPR000399">
    <property type="entry name" value="TPP-bd_CS"/>
</dbReference>
<protein>
    <recommendedName>
        <fullName evidence="5">Thiamine pyrophosphate enzyme TPP-binding domain-containing protein</fullName>
    </recommendedName>
</protein>
<evidence type="ECO:0000256" key="4">
    <source>
        <dbReference type="SAM" id="Phobius"/>
    </source>
</evidence>
<proteinExistence type="predicted"/>
<evidence type="ECO:0000259" key="5">
    <source>
        <dbReference type="Pfam" id="PF02775"/>
    </source>
</evidence>
<dbReference type="InterPro" id="IPR029061">
    <property type="entry name" value="THDP-binding"/>
</dbReference>
<accession>A0ABS1CWD4</accession>
<dbReference type="InterPro" id="IPR011766">
    <property type="entry name" value="TPP_enzyme_TPP-bd"/>
</dbReference>
<evidence type="ECO:0000256" key="2">
    <source>
        <dbReference type="ARBA" id="ARBA00023052"/>
    </source>
</evidence>
<dbReference type="PROSITE" id="PS00187">
    <property type="entry name" value="TPP_ENZYMES"/>
    <property type="match status" value="1"/>
</dbReference>
<dbReference type="Pfam" id="PF02775">
    <property type="entry name" value="TPP_enzyme_C"/>
    <property type="match status" value="1"/>
</dbReference>
<dbReference type="SUPFAM" id="SSF52518">
    <property type="entry name" value="Thiamin diphosphate-binding fold (THDP-binding)"/>
    <property type="match status" value="1"/>
</dbReference>
<evidence type="ECO:0000256" key="1">
    <source>
        <dbReference type="ARBA" id="ARBA00022793"/>
    </source>
</evidence>
<keyword evidence="1" id="KW-0210">Decarboxylase</keyword>
<dbReference type="InterPro" id="IPR022494">
    <property type="entry name" value="Sulfopyruvate_deCO2ase_bsu"/>
</dbReference>
<dbReference type="Gene3D" id="3.40.50.970">
    <property type="match status" value="1"/>
</dbReference>
<keyword evidence="7" id="KW-1185">Reference proteome</keyword>
<keyword evidence="2" id="KW-0786">Thiamine pyrophosphate</keyword>
<keyword evidence="4" id="KW-0472">Membrane</keyword>
<keyword evidence="4" id="KW-0812">Transmembrane</keyword>
<evidence type="ECO:0000313" key="6">
    <source>
        <dbReference type="EMBL" id="MBK1658827.1"/>
    </source>
</evidence>
<dbReference type="RefSeq" id="WP_133220805.1">
    <property type="nucleotide sequence ID" value="NZ_NRSG01000069.1"/>
</dbReference>
<feature type="domain" description="Thiamine pyrophosphate enzyme TPP-binding" evidence="5">
    <location>
        <begin position="42"/>
        <end position="167"/>
    </location>
</feature>
<organism evidence="6 7">
    <name type="scientific">Paracraurococcus ruber</name>
    <dbReference type="NCBI Taxonomy" id="77675"/>
    <lineage>
        <taxon>Bacteria</taxon>
        <taxon>Pseudomonadati</taxon>
        <taxon>Pseudomonadota</taxon>
        <taxon>Alphaproteobacteria</taxon>
        <taxon>Acetobacterales</taxon>
        <taxon>Roseomonadaceae</taxon>
        <taxon>Paracraurococcus</taxon>
    </lineage>
</organism>
<keyword evidence="3" id="KW-0456">Lyase</keyword>
<dbReference type="CDD" id="cd03372">
    <property type="entry name" value="TPP_ComE"/>
    <property type="match status" value="1"/>
</dbReference>
<evidence type="ECO:0000256" key="3">
    <source>
        <dbReference type="ARBA" id="ARBA00023239"/>
    </source>
</evidence>
<dbReference type="InterPro" id="IPR051818">
    <property type="entry name" value="TPP_dependent_decarboxylase"/>
</dbReference>
<feature type="transmembrane region" description="Helical" evidence="4">
    <location>
        <begin position="52"/>
        <end position="71"/>
    </location>
</feature>
<dbReference type="NCBIfam" id="NF004813">
    <property type="entry name" value="PRK06163.1"/>
    <property type="match status" value="1"/>
</dbReference>
<evidence type="ECO:0000313" key="7">
    <source>
        <dbReference type="Proteomes" id="UP000697995"/>
    </source>
</evidence>
<dbReference type="Proteomes" id="UP000697995">
    <property type="component" value="Unassembled WGS sequence"/>
</dbReference>
<dbReference type="PANTHER" id="PTHR42818:SF1">
    <property type="entry name" value="SULFOPYRUVATE DECARBOXYLASE"/>
    <property type="match status" value="1"/>
</dbReference>
<sequence length="204" mass="21685">MSVTSAHNAKPLYRFDCTRRLVARLRNDEAVIGGIGHSNFDLWAAGHRPQNFYMLGSMGLAVPLALGVALAQPRRKVFALEGDGSLLMQLGCLATVASLAPKNLAILILDNGSYQITGGQRTPASGGADYVAIARACGLANASWAADEADFERLVETCLATDGPHVIGLKLDDQPPAGQTERDPVQIRDRFMRGMGAKRSALPG</sequence>
<dbReference type="PANTHER" id="PTHR42818">
    <property type="entry name" value="SULFOPYRUVATE DECARBOXYLASE SUBUNIT ALPHA"/>
    <property type="match status" value="1"/>
</dbReference>
<dbReference type="EMBL" id="NRSG01000069">
    <property type="protein sequence ID" value="MBK1658827.1"/>
    <property type="molecule type" value="Genomic_DNA"/>
</dbReference>
<gene>
    <name evidence="6" type="ORF">CKO45_11340</name>
</gene>